<feature type="chain" id="PRO_5044848630" evidence="2">
    <location>
        <begin position="19"/>
        <end position="390"/>
    </location>
</feature>
<evidence type="ECO:0000313" key="3">
    <source>
        <dbReference type="EMBL" id="KAL3795095.1"/>
    </source>
</evidence>
<keyword evidence="2" id="KW-0732">Signal</keyword>
<evidence type="ECO:0000313" key="4">
    <source>
        <dbReference type="Proteomes" id="UP001530400"/>
    </source>
</evidence>
<dbReference type="AlphaFoldDB" id="A0ABD3Q4C7"/>
<dbReference type="Proteomes" id="UP001530400">
    <property type="component" value="Unassembled WGS sequence"/>
</dbReference>
<reference evidence="3 4" key="1">
    <citation type="submission" date="2024-10" db="EMBL/GenBank/DDBJ databases">
        <title>Updated reference genomes for cyclostephanoid diatoms.</title>
        <authorList>
            <person name="Roberts W.R."/>
            <person name="Alverson A.J."/>
        </authorList>
    </citation>
    <scope>NUCLEOTIDE SEQUENCE [LARGE SCALE GENOMIC DNA]</scope>
    <source>
        <strain evidence="3 4">AJA010-31</strain>
    </source>
</reference>
<feature type="signal peptide" evidence="2">
    <location>
        <begin position="1"/>
        <end position="18"/>
    </location>
</feature>
<evidence type="ECO:0000256" key="2">
    <source>
        <dbReference type="SAM" id="SignalP"/>
    </source>
</evidence>
<accession>A0ABD3Q4C7</accession>
<name>A0ABD3Q4C7_9STRA</name>
<proteinExistence type="predicted"/>
<organism evidence="3 4">
    <name type="scientific">Cyclotella atomus</name>
    <dbReference type="NCBI Taxonomy" id="382360"/>
    <lineage>
        <taxon>Eukaryota</taxon>
        <taxon>Sar</taxon>
        <taxon>Stramenopiles</taxon>
        <taxon>Ochrophyta</taxon>
        <taxon>Bacillariophyta</taxon>
        <taxon>Coscinodiscophyceae</taxon>
        <taxon>Thalassiosirophycidae</taxon>
        <taxon>Stephanodiscales</taxon>
        <taxon>Stephanodiscaceae</taxon>
        <taxon>Cyclotella</taxon>
    </lineage>
</organism>
<protein>
    <submittedName>
        <fullName evidence="3">Uncharacterized protein</fullName>
    </submittedName>
</protein>
<gene>
    <name evidence="3" type="ORF">ACHAWO_009258</name>
</gene>
<sequence length="390" mass="42335">MIAVVWLFMIGFLVVSLSVDWWKRAWYDIAHLCTLCSNDNSLEIQEIDLTEWPTRKPSSSAGTSSLFSILGKEKTLRPPPENIAEVCSPSIYVDHGPNFTGLSIKDLITVCANSCFPATCCLANDQEAKLGLLETLTSQGLGAQATIYLSSIEDCYNANTATCDEYGQWCQTLYRLESGLEDTISKEIEASCTLSSRNSTTTSPRTYSNDELLENCSICNTLSCCYDADDSPSVSVAIQRKRKREPITFDAFSKGDTGPRDLSSDGSCDSFTAYEGTLNARICDAYAPYCNSLYSRHSPESLPPIIGPSNTSYYPTMAIPSYYPTISVQPSSFTTNVPYNSNSTQSLNSSIQLGNKSPAPAAVVSSTNLTINSRNASDSPTQNASAAPSR</sequence>
<dbReference type="EMBL" id="JALLPJ020000334">
    <property type="protein sequence ID" value="KAL3795095.1"/>
    <property type="molecule type" value="Genomic_DNA"/>
</dbReference>
<keyword evidence="4" id="KW-1185">Reference proteome</keyword>
<evidence type="ECO:0000256" key="1">
    <source>
        <dbReference type="SAM" id="MobiDB-lite"/>
    </source>
</evidence>
<feature type="region of interest" description="Disordered" evidence="1">
    <location>
        <begin position="370"/>
        <end position="390"/>
    </location>
</feature>
<comment type="caution">
    <text evidence="3">The sequence shown here is derived from an EMBL/GenBank/DDBJ whole genome shotgun (WGS) entry which is preliminary data.</text>
</comment>